<keyword evidence="2" id="KW-1185">Reference proteome</keyword>
<dbReference type="OrthoDB" id="3041043at2759"/>
<dbReference type="AlphaFoldDB" id="A0A409W634"/>
<reference evidence="1 2" key="1">
    <citation type="journal article" date="2018" name="Evol. Lett.">
        <title>Horizontal gene cluster transfer increased hallucinogenic mushroom diversity.</title>
        <authorList>
            <person name="Reynolds H.T."/>
            <person name="Vijayakumar V."/>
            <person name="Gluck-Thaler E."/>
            <person name="Korotkin H.B."/>
            <person name="Matheny P.B."/>
            <person name="Slot J.C."/>
        </authorList>
    </citation>
    <scope>NUCLEOTIDE SEQUENCE [LARGE SCALE GENOMIC DNA]</scope>
    <source>
        <strain evidence="1 2">2629</strain>
    </source>
</reference>
<dbReference type="EMBL" id="NHTK01005786">
    <property type="protein sequence ID" value="PPQ73942.1"/>
    <property type="molecule type" value="Genomic_DNA"/>
</dbReference>
<sequence length="419" mass="48733">MAKHIRNQYCPISVALRPAQGYELKRTVQIDVLLTGPGLHCLTLHYTLPCNETDYYSSQMLLTIMGYFVRDVTKVDFKSVVAIDKTFLDFLSAKDLMKLAKVSHTLRYAVLNHCRSTYQIEDDLTEFFEQTEVPAFRAMQEETGLIISGSFALRFVSRQHFGPDSDLDLYVEDVHAIRVLQWLTGVGYATASLPDNLHNQYTHRPSMTRRRVAKIRAVFTLFRHGKKVQVMVTRHSTVSVVLEFHSTCVMNIITHNRAYCLYPRATLEENRSFVLKHPEIQERRSEGAIQKYRRRGFAMQYGLDSELDFSRRSSPFFVGRRYVGDSLCWVIDLRGDMGWSMPDRGYIEGNAWEALMSSSSPGRVRHTFITLQRYGLKYRYTLDRQSHRRTCYKLRAISYSELDERWALVLCFKLLDTAY</sequence>
<protein>
    <submittedName>
        <fullName evidence="1">Uncharacterized protein</fullName>
    </submittedName>
</protein>
<name>A0A409W634_9AGAR</name>
<organism evidence="1 2">
    <name type="scientific">Panaeolus cyanescens</name>
    <dbReference type="NCBI Taxonomy" id="181874"/>
    <lineage>
        <taxon>Eukaryota</taxon>
        <taxon>Fungi</taxon>
        <taxon>Dikarya</taxon>
        <taxon>Basidiomycota</taxon>
        <taxon>Agaricomycotina</taxon>
        <taxon>Agaricomycetes</taxon>
        <taxon>Agaricomycetidae</taxon>
        <taxon>Agaricales</taxon>
        <taxon>Agaricineae</taxon>
        <taxon>Galeropsidaceae</taxon>
        <taxon>Panaeolus</taxon>
    </lineage>
</organism>
<dbReference type="Proteomes" id="UP000284842">
    <property type="component" value="Unassembled WGS sequence"/>
</dbReference>
<dbReference type="InParanoid" id="A0A409W634"/>
<gene>
    <name evidence="1" type="ORF">CVT24_012550</name>
</gene>
<comment type="caution">
    <text evidence="1">The sequence shown here is derived from an EMBL/GenBank/DDBJ whole genome shotgun (WGS) entry which is preliminary data.</text>
</comment>
<evidence type="ECO:0000313" key="2">
    <source>
        <dbReference type="Proteomes" id="UP000284842"/>
    </source>
</evidence>
<evidence type="ECO:0000313" key="1">
    <source>
        <dbReference type="EMBL" id="PPQ73942.1"/>
    </source>
</evidence>
<accession>A0A409W634</accession>
<proteinExistence type="predicted"/>